<dbReference type="InterPro" id="IPR016024">
    <property type="entry name" value="ARM-type_fold"/>
</dbReference>
<evidence type="ECO:0000313" key="2">
    <source>
        <dbReference type="EMBL" id="ABW66780.1"/>
    </source>
</evidence>
<feature type="transmembrane region" description="Helical" evidence="1">
    <location>
        <begin position="313"/>
        <end position="337"/>
    </location>
</feature>
<organism evidence="2 3">
    <name type="scientific">Desulfosudis oleivorans (strain DSM 6200 / JCM 39069 / Hxd3)</name>
    <name type="common">Desulfococcus oleovorans</name>
    <dbReference type="NCBI Taxonomy" id="96561"/>
    <lineage>
        <taxon>Bacteria</taxon>
        <taxon>Pseudomonadati</taxon>
        <taxon>Thermodesulfobacteriota</taxon>
        <taxon>Desulfobacteria</taxon>
        <taxon>Desulfobacterales</taxon>
        <taxon>Desulfosudaceae</taxon>
        <taxon>Desulfosudis</taxon>
    </lineage>
</organism>
<gene>
    <name evidence="2" type="ordered locus">Dole_0970</name>
</gene>
<dbReference type="InterPro" id="IPR011989">
    <property type="entry name" value="ARM-like"/>
</dbReference>
<dbReference type="STRING" id="96561.Dole_0970"/>
<dbReference type="Gene3D" id="1.25.10.10">
    <property type="entry name" value="Leucine-rich Repeat Variant"/>
    <property type="match status" value="1"/>
</dbReference>
<feature type="transmembrane region" description="Helical" evidence="1">
    <location>
        <begin position="69"/>
        <end position="95"/>
    </location>
</feature>
<sequence length="509" mass="56950">MIFHFKDTFRLLYPVRVLVAGLVAAQAVATGVVWFSNRALSAKLAALQDAGYHLLPGMRIDPALTGFEAAFGGGVFFTLSLGAGIVLLSLGGVMLVQSVWTPQIRKALTLVLIVLWASVLVWANSNGLCYSVSAFLLILPPVTMALALWWSPCRHDRRRLPWRRAWHFFLILVLVAVWAPRIDKDLFVNIKDNLMLTTRPGMALVHLYYKYTLYPAEVFRPLSGKQVKAYAVEGVDEMRAAALEKSMAGDNYFSVSDAPRADLVIRGEKSGLVLLRNAKPVMTVSADDLLTDTGSLLHAFSDKTDNARAFRRLTLWTLVWVAPLVLYLTVFAVFSLIPGLLTGLRTASVFVPLLCCLFFVFVVIHWLDTPVVEVADRRAVAEMLQSGTRRDKIAALRYIHENGMEISRFPGFRQLSAADDYALRYWLVRNLGNSRHPDAMNRIIRWMDADSNYMVCKAIEAAAGLHGSAEKAIFRRALVDKLQTSTDWYVQHYAFRAARRAGWVPERSG</sequence>
<keyword evidence="1" id="KW-0472">Membrane</keyword>
<reference evidence="2 3" key="1">
    <citation type="submission" date="2007-10" db="EMBL/GenBank/DDBJ databases">
        <title>Complete sequence of Desulfococcus oleovorans Hxd3.</title>
        <authorList>
            <consortium name="US DOE Joint Genome Institute"/>
            <person name="Copeland A."/>
            <person name="Lucas S."/>
            <person name="Lapidus A."/>
            <person name="Barry K."/>
            <person name="Glavina del Rio T."/>
            <person name="Dalin E."/>
            <person name="Tice H."/>
            <person name="Pitluck S."/>
            <person name="Kiss H."/>
            <person name="Brettin T."/>
            <person name="Bruce D."/>
            <person name="Detter J.C."/>
            <person name="Han C."/>
            <person name="Schmutz J."/>
            <person name="Larimer F."/>
            <person name="Land M."/>
            <person name="Hauser L."/>
            <person name="Kyrpides N."/>
            <person name="Kim E."/>
            <person name="Wawrik B."/>
            <person name="Richardson P."/>
        </authorList>
    </citation>
    <scope>NUCLEOTIDE SEQUENCE [LARGE SCALE GENOMIC DNA]</scope>
    <source>
        <strain evidence="3">DSM 6200 / JCM 39069 / Hxd3</strain>
    </source>
</reference>
<feature type="transmembrane region" description="Helical" evidence="1">
    <location>
        <begin position="349"/>
        <end position="367"/>
    </location>
</feature>
<dbReference type="KEGG" id="dol:Dole_0970"/>
<dbReference type="EMBL" id="CP000859">
    <property type="protein sequence ID" value="ABW66780.1"/>
    <property type="molecule type" value="Genomic_DNA"/>
</dbReference>
<keyword evidence="1" id="KW-1133">Transmembrane helix</keyword>
<keyword evidence="1" id="KW-0812">Transmembrane</keyword>
<protein>
    <recommendedName>
        <fullName evidence="4">HEAT repeat domain-containing protein</fullName>
    </recommendedName>
</protein>
<evidence type="ECO:0008006" key="4">
    <source>
        <dbReference type="Google" id="ProtNLM"/>
    </source>
</evidence>
<keyword evidence="3" id="KW-1185">Reference proteome</keyword>
<dbReference type="AlphaFoldDB" id="A8ZWH2"/>
<accession>A8ZWH2</accession>
<feature type="transmembrane region" description="Helical" evidence="1">
    <location>
        <begin position="12"/>
        <end position="35"/>
    </location>
</feature>
<dbReference type="RefSeq" id="WP_012174398.1">
    <property type="nucleotide sequence ID" value="NC_009943.1"/>
</dbReference>
<evidence type="ECO:0000313" key="3">
    <source>
        <dbReference type="Proteomes" id="UP000008561"/>
    </source>
</evidence>
<dbReference type="SUPFAM" id="SSF48371">
    <property type="entry name" value="ARM repeat"/>
    <property type="match status" value="1"/>
</dbReference>
<feature type="transmembrane region" description="Helical" evidence="1">
    <location>
        <begin position="130"/>
        <end position="153"/>
    </location>
</feature>
<name>A8ZWH2_DESOH</name>
<feature type="transmembrane region" description="Helical" evidence="1">
    <location>
        <begin position="165"/>
        <end position="182"/>
    </location>
</feature>
<proteinExistence type="predicted"/>
<dbReference type="Proteomes" id="UP000008561">
    <property type="component" value="Chromosome"/>
</dbReference>
<dbReference type="HOGENOM" id="CLU_536103_0_0_7"/>
<dbReference type="OrthoDB" id="5410916at2"/>
<dbReference type="eggNOG" id="COG1413">
    <property type="taxonomic scope" value="Bacteria"/>
</dbReference>
<feature type="transmembrane region" description="Helical" evidence="1">
    <location>
        <begin position="107"/>
        <end position="124"/>
    </location>
</feature>
<evidence type="ECO:0000256" key="1">
    <source>
        <dbReference type="SAM" id="Phobius"/>
    </source>
</evidence>